<feature type="domain" description="Calcineurin-like phosphoesterase" evidence="3">
    <location>
        <begin position="894"/>
        <end position="1111"/>
    </location>
</feature>
<evidence type="ECO:0000256" key="1">
    <source>
        <dbReference type="ARBA" id="ARBA00022729"/>
    </source>
</evidence>
<dbReference type="InterPro" id="IPR029052">
    <property type="entry name" value="Metallo-depent_PP-like"/>
</dbReference>
<feature type="domain" description="Calcineurin-like phosphoesterase" evidence="3">
    <location>
        <begin position="52"/>
        <end position="176"/>
    </location>
</feature>
<dbReference type="InterPro" id="IPR004843">
    <property type="entry name" value="Calcineurin-like_PHP"/>
</dbReference>
<organism evidence="5 6">
    <name type="scientific">Candidatus Stercoripulliclostridium pullicola</name>
    <dbReference type="NCBI Taxonomy" id="2840953"/>
    <lineage>
        <taxon>Bacteria</taxon>
        <taxon>Bacillati</taxon>
        <taxon>Bacillota</taxon>
        <taxon>Clostridia</taxon>
        <taxon>Eubacteriales</taxon>
        <taxon>Candidatus Stercoripulliclostridium</taxon>
    </lineage>
</organism>
<proteinExistence type="predicted"/>
<dbReference type="GO" id="GO:0003993">
    <property type="term" value="F:acid phosphatase activity"/>
    <property type="evidence" value="ECO:0007669"/>
    <property type="project" value="InterPro"/>
</dbReference>
<keyword evidence="2" id="KW-1133">Transmembrane helix</keyword>
<dbReference type="Gene3D" id="3.60.21.10">
    <property type="match status" value="3"/>
</dbReference>
<comment type="caution">
    <text evidence="5">The sequence shown here is derived from an EMBL/GenBank/DDBJ whole genome shotgun (WGS) entry which is preliminary data.</text>
</comment>
<keyword evidence="2" id="KW-0812">Transmembrane</keyword>
<dbReference type="Pfam" id="PF00149">
    <property type="entry name" value="Metallophos"/>
    <property type="match status" value="2"/>
</dbReference>
<feature type="transmembrane region" description="Helical" evidence="2">
    <location>
        <begin position="1217"/>
        <end position="1237"/>
    </location>
</feature>
<dbReference type="Proteomes" id="UP000727857">
    <property type="component" value="Unassembled WGS sequence"/>
</dbReference>
<feature type="domain" description="Purple acid phosphatase N-terminal" evidence="4">
    <location>
        <begin position="776"/>
        <end position="884"/>
    </location>
</feature>
<dbReference type="InterPro" id="IPR008963">
    <property type="entry name" value="Purple_acid_Pase-like_N"/>
</dbReference>
<name>A0A940DG13_9FIRM</name>
<dbReference type="SUPFAM" id="SSF49363">
    <property type="entry name" value="Purple acid phosphatase, N-terminal domain"/>
    <property type="match status" value="1"/>
</dbReference>
<dbReference type="PANTHER" id="PTHR45867">
    <property type="entry name" value="PURPLE ACID PHOSPHATASE"/>
    <property type="match status" value="1"/>
</dbReference>
<evidence type="ECO:0000313" key="6">
    <source>
        <dbReference type="Proteomes" id="UP000727857"/>
    </source>
</evidence>
<sequence>MQSTGSRRFVFVALLIVIALAVVAFAGAASMAADPDGALAEEKFTASDEVVIAHITDMHYYPLNYCYSDPGDSSTDYYAHMASSMKMVLESTAYNVAALNAIAEEAPDYLLISGDMTLNGEIQGHIELANLLRQLQNKVRLVNPDFQIFVTMGNHDMYNDEAFSYRDGAEHFVRNTTRVDISKIYSSLGYPDMTDDEISAYYDTIEDVYADLYPYESDAITGYSAEKGVPFVNSVTAEGLEVRRLYEVNGSDAKLASGAIKDYEYGDLSYVAFTPDGEVFVAVDEELSDTAQQHHLGAVLFDSFAEYLTELKDEGAFEGKLLVATQHHNALPHFTGEETLLKDFTMYNYEEFADFMADLGVRYVYSGHMHSNDIAYRVSLNGNPLTDIETSSVTGYGGAVRYTKIVRGSVGANYAENFYTRLEPVKGVDLTPVFEAGLMDDEYITRFALGEYVNASHKVTDASEYAGTKLFYNIIDNVVYGSYVNVDFIGGLGAMVAGLLPSEGILKSLKDIAEPLVDNIVVHIEDVLLADYEYGGDKAEFRSSARGAKLCGYIDELLTEAVNLPMNAEGTTLFDFVLGAYLKHVGGFDTSYANATPGDKEALENLANGSVIKALLGVLLDSDSGLLPIVKGLFEHPIDLAKGMDSKAVDALNAIFMLVAPEGTEVDAHSLMLDDILPGVTEMLSAMDILSLDLKGLSGAEFIDDVIDSYVTESLYTSLGEIAHGIAYAFSIDETAEIENVRGEYVLYKTDDSLAASYVEGKTDNTPTKERGMLPSMLTVTFGEEPETDKNFVWFTAKSITGTDIQYIKGTEFDATKAVSVKGESNVYATTTANIDLGIFATLMHVELRRHTVELKGLEPGATYSYRVGDAAKGYWSDVYTFTTAPDENTPFEILLITDIQGSSSKPYTQALDIMAKVDSVFENGYDFVINCGDVVDNARNLVQWRYYLDILGDYWANTTTVVAAGNHDKYTYEAPDYEDIAEAAEYSWIGADTVTDAYSYLLLHYNLSYPAQNDLTGAYYSFDYGAVHFTVLNTNDLNSKGGIGDKQYDWLIDDLDTTDKKFKVVVMHKGLYSAGSHITDTDVVAIRKQLTSVFAEKGVALVLQGHDHTYSESYYIDKDGNVVDTSADATTALGGENGVLYVALGTFGDKFYKYVESDKIPLEFGKELHDPTLKNPTFGKLVFDGENLYYTGYEYDLETGEISEVRAGGLGLTETIAIIACSAVAVGALVAVLCGIRKARKKA</sequence>
<dbReference type="GO" id="GO:0046872">
    <property type="term" value="F:metal ion binding"/>
    <property type="evidence" value="ECO:0007669"/>
    <property type="project" value="InterPro"/>
</dbReference>
<dbReference type="AlphaFoldDB" id="A0A940DG13"/>
<dbReference type="PANTHER" id="PTHR45867:SF3">
    <property type="entry name" value="ACID PHOSPHATASE TYPE 7"/>
    <property type="match status" value="1"/>
</dbReference>
<protein>
    <submittedName>
        <fullName evidence="5">Metallophosphoesterase</fullName>
    </submittedName>
</protein>
<keyword evidence="2" id="KW-0472">Membrane</keyword>
<evidence type="ECO:0000256" key="2">
    <source>
        <dbReference type="SAM" id="Phobius"/>
    </source>
</evidence>
<accession>A0A940DG13</accession>
<gene>
    <name evidence="5" type="ORF">IAB16_00325</name>
</gene>
<evidence type="ECO:0000259" key="4">
    <source>
        <dbReference type="Pfam" id="PF16656"/>
    </source>
</evidence>
<dbReference type="EMBL" id="JADINF010000007">
    <property type="protein sequence ID" value="MBO8423457.1"/>
    <property type="molecule type" value="Genomic_DNA"/>
</dbReference>
<evidence type="ECO:0000259" key="3">
    <source>
        <dbReference type="Pfam" id="PF00149"/>
    </source>
</evidence>
<keyword evidence="1" id="KW-0732">Signal</keyword>
<dbReference type="Pfam" id="PF16656">
    <property type="entry name" value="Pur_ac_phosph_N"/>
    <property type="match status" value="1"/>
</dbReference>
<reference evidence="5" key="1">
    <citation type="submission" date="2020-10" db="EMBL/GenBank/DDBJ databases">
        <authorList>
            <person name="Gilroy R."/>
        </authorList>
    </citation>
    <scope>NUCLEOTIDE SEQUENCE</scope>
    <source>
        <strain evidence="5">517</strain>
    </source>
</reference>
<evidence type="ECO:0000313" key="5">
    <source>
        <dbReference type="EMBL" id="MBO8423457.1"/>
    </source>
</evidence>
<dbReference type="SUPFAM" id="SSF56300">
    <property type="entry name" value="Metallo-dependent phosphatases"/>
    <property type="match status" value="2"/>
</dbReference>
<reference evidence="5" key="2">
    <citation type="journal article" date="2021" name="PeerJ">
        <title>Extensive microbial diversity within the chicken gut microbiome revealed by metagenomics and culture.</title>
        <authorList>
            <person name="Gilroy R."/>
            <person name="Ravi A."/>
            <person name="Getino M."/>
            <person name="Pursley I."/>
            <person name="Horton D.L."/>
            <person name="Alikhan N.F."/>
            <person name="Baker D."/>
            <person name="Gharbi K."/>
            <person name="Hall N."/>
            <person name="Watson M."/>
            <person name="Adriaenssens E.M."/>
            <person name="Foster-Nyarko E."/>
            <person name="Jarju S."/>
            <person name="Secka A."/>
            <person name="Antonio M."/>
            <person name="Oren A."/>
            <person name="Chaudhuri R.R."/>
            <person name="La Ragione R."/>
            <person name="Hildebrand F."/>
            <person name="Pallen M.J."/>
        </authorList>
    </citation>
    <scope>NUCLEOTIDE SEQUENCE</scope>
    <source>
        <strain evidence="5">517</strain>
    </source>
</reference>
<dbReference type="Gene3D" id="2.60.40.380">
    <property type="entry name" value="Purple acid phosphatase-like, N-terminal"/>
    <property type="match status" value="1"/>
</dbReference>
<dbReference type="InterPro" id="IPR015914">
    <property type="entry name" value="PAPs_N"/>
</dbReference>